<evidence type="ECO:0000313" key="4">
    <source>
        <dbReference type="Proteomes" id="UP000695000"/>
    </source>
</evidence>
<keyword evidence="2" id="KW-1133">Transmembrane helix</keyword>
<organism evidence="4 5">
    <name type="scientific">Nicrophorus vespilloides</name>
    <name type="common">Boreal carrion beetle</name>
    <dbReference type="NCBI Taxonomy" id="110193"/>
    <lineage>
        <taxon>Eukaryota</taxon>
        <taxon>Metazoa</taxon>
        <taxon>Ecdysozoa</taxon>
        <taxon>Arthropoda</taxon>
        <taxon>Hexapoda</taxon>
        <taxon>Insecta</taxon>
        <taxon>Pterygota</taxon>
        <taxon>Neoptera</taxon>
        <taxon>Endopterygota</taxon>
        <taxon>Coleoptera</taxon>
        <taxon>Polyphaga</taxon>
        <taxon>Staphyliniformia</taxon>
        <taxon>Silphidae</taxon>
        <taxon>Nicrophorinae</taxon>
        <taxon>Nicrophorus</taxon>
    </lineage>
</organism>
<reference evidence="5" key="1">
    <citation type="submission" date="2025-08" db="UniProtKB">
        <authorList>
            <consortium name="RefSeq"/>
        </authorList>
    </citation>
    <scope>IDENTIFICATION</scope>
    <source>
        <tissue evidence="5">Whole Larva</tissue>
    </source>
</reference>
<dbReference type="PANTHER" id="PTHR24373">
    <property type="entry name" value="SLIT RELATED LEUCINE-RICH REPEAT NEURONAL PROTEIN"/>
    <property type="match status" value="1"/>
</dbReference>
<dbReference type="InterPro" id="IPR032675">
    <property type="entry name" value="LRR_dom_sf"/>
</dbReference>
<name>A0ABM1N7Y1_NICVS</name>
<dbReference type="SUPFAM" id="SSF52058">
    <property type="entry name" value="L domain-like"/>
    <property type="match status" value="1"/>
</dbReference>
<evidence type="ECO:0000256" key="1">
    <source>
        <dbReference type="ARBA" id="ARBA00022729"/>
    </source>
</evidence>
<keyword evidence="4" id="KW-1185">Reference proteome</keyword>
<evidence type="ECO:0000256" key="3">
    <source>
        <dbReference type="SAM" id="SignalP"/>
    </source>
</evidence>
<dbReference type="RefSeq" id="XP_017782931.1">
    <property type="nucleotide sequence ID" value="XM_017927442.1"/>
</dbReference>
<proteinExistence type="predicted"/>
<dbReference type="PANTHER" id="PTHR24373:SF370">
    <property type="entry name" value="FISH-LIPS, ISOFORM E"/>
    <property type="match status" value="1"/>
</dbReference>
<dbReference type="Pfam" id="PF13855">
    <property type="entry name" value="LRR_8"/>
    <property type="match status" value="2"/>
</dbReference>
<sequence>MSLIKKLVILLCPLLIVSASAQYCICKKNCPPKTCTGTYSADVYIDKTSGEISEEIRRFTFEIIDMTFGNLKTIEAKIFQDLKVKNLLLRNNYISEIGTDSFTGISNLKDLHLEYNVIKTLQRNSIPATENLYLDYNLIEVLNRWMFASISTISVLSVTNNKIAVISSDTFKNSRMTHLFLSMNRIVTITEESFAGMQGILEEIHLDGNGIEMIEINSIPKAKTVYLNNNYLTSLTPKNFMNIFFTTNVDVRNNCLNLKFVDEFFNMSNVNFKQNNGICALPKYNTNSIMIWVLYAILAALSLVFIILIANLIICKRRNAVSNVQQLSVNFTNTDNNRLGCNITQALPIVYDEIPVVNKPVLKYTEYENFGYLSPIVNKSTSYQKVG</sequence>
<feature type="transmembrane region" description="Helical" evidence="2">
    <location>
        <begin position="289"/>
        <end position="314"/>
    </location>
</feature>
<dbReference type="InterPro" id="IPR001611">
    <property type="entry name" value="Leu-rich_rpt"/>
</dbReference>
<evidence type="ECO:0000256" key="2">
    <source>
        <dbReference type="SAM" id="Phobius"/>
    </source>
</evidence>
<dbReference type="InterPro" id="IPR050328">
    <property type="entry name" value="Dev_Immune_Receptor"/>
</dbReference>
<feature type="signal peptide" evidence="3">
    <location>
        <begin position="1"/>
        <end position="21"/>
    </location>
</feature>
<dbReference type="Proteomes" id="UP000695000">
    <property type="component" value="Unplaced"/>
</dbReference>
<feature type="chain" id="PRO_5045742689" evidence="3">
    <location>
        <begin position="22"/>
        <end position="387"/>
    </location>
</feature>
<protein>
    <submittedName>
        <fullName evidence="5">Leucine-rich repeat transmembrane neuronal protein 4-like</fullName>
    </submittedName>
</protein>
<keyword evidence="1 3" id="KW-0732">Signal</keyword>
<keyword evidence="2" id="KW-0472">Membrane</keyword>
<keyword evidence="2" id="KW-0812">Transmembrane</keyword>
<dbReference type="GeneID" id="108567143"/>
<accession>A0ABM1N7Y1</accession>
<dbReference type="Gene3D" id="3.80.10.10">
    <property type="entry name" value="Ribonuclease Inhibitor"/>
    <property type="match status" value="1"/>
</dbReference>
<gene>
    <name evidence="5" type="primary">LOC108567143</name>
</gene>
<evidence type="ECO:0000313" key="5">
    <source>
        <dbReference type="RefSeq" id="XP_017782931.1"/>
    </source>
</evidence>